<name>A0A1V8S841_9PEZI</name>
<comment type="caution">
    <text evidence="4">The sequence shown here is derived from an EMBL/GenBank/DDBJ whole genome shotgun (WGS) entry which is preliminary data.</text>
</comment>
<dbReference type="Gene3D" id="2.130.10.10">
    <property type="entry name" value="YVTN repeat-like/Quinoprotein amine dehydrogenase"/>
    <property type="match status" value="1"/>
</dbReference>
<feature type="repeat" description="WD" evidence="1">
    <location>
        <begin position="77"/>
        <end position="119"/>
    </location>
</feature>
<organism evidence="4 5">
    <name type="scientific">Cryoendolithus antarcticus</name>
    <dbReference type="NCBI Taxonomy" id="1507870"/>
    <lineage>
        <taxon>Eukaryota</taxon>
        <taxon>Fungi</taxon>
        <taxon>Dikarya</taxon>
        <taxon>Ascomycota</taxon>
        <taxon>Pezizomycotina</taxon>
        <taxon>Dothideomycetes</taxon>
        <taxon>Dothideomycetidae</taxon>
        <taxon>Cladosporiales</taxon>
        <taxon>Cladosporiaceae</taxon>
        <taxon>Cryoendolithus</taxon>
    </lineage>
</organism>
<dbReference type="Proteomes" id="UP000192596">
    <property type="component" value="Unassembled WGS sequence"/>
</dbReference>
<dbReference type="InParanoid" id="A0A1V8S841"/>
<reference evidence="5" key="1">
    <citation type="submission" date="2017-03" db="EMBL/GenBank/DDBJ databases">
        <title>Genomes of endolithic fungi from Antarctica.</title>
        <authorList>
            <person name="Coleine C."/>
            <person name="Masonjones S."/>
            <person name="Stajich J.E."/>
        </authorList>
    </citation>
    <scope>NUCLEOTIDE SEQUENCE [LARGE SCALE GENOMIC DNA]</scope>
    <source>
        <strain evidence="5">CCFEE 5527</strain>
    </source>
</reference>
<keyword evidence="5" id="KW-1185">Reference proteome</keyword>
<dbReference type="Pfam" id="PF25545">
    <property type="entry name" value="DUF7924"/>
    <property type="match status" value="1"/>
</dbReference>
<dbReference type="InterPro" id="IPR015943">
    <property type="entry name" value="WD40/YVTN_repeat-like_dom_sf"/>
</dbReference>
<evidence type="ECO:0000313" key="5">
    <source>
        <dbReference type="Proteomes" id="UP000192596"/>
    </source>
</evidence>
<dbReference type="PROSITE" id="PS50294">
    <property type="entry name" value="WD_REPEATS_REGION"/>
    <property type="match status" value="1"/>
</dbReference>
<dbReference type="PANTHER" id="PTHR42470">
    <property type="entry name" value="VAST DOMAIN-CONTAINING PROTEIN"/>
    <property type="match status" value="1"/>
</dbReference>
<dbReference type="InterPro" id="IPR036322">
    <property type="entry name" value="WD40_repeat_dom_sf"/>
</dbReference>
<dbReference type="EMBL" id="NAJO01000100">
    <property type="protein sequence ID" value="OQN95388.1"/>
    <property type="molecule type" value="Genomic_DNA"/>
</dbReference>
<feature type="compositionally biased region" description="Basic and acidic residues" evidence="2">
    <location>
        <begin position="453"/>
        <end position="467"/>
    </location>
</feature>
<sequence>MKCTDATSSDGELQAEASVSKAIKLWNTDAQSRTLEGHSDQVTAIDFSPDAKLLASASKDRTVRLWDTSLKPAPPSLDDHWDKVTILVFSPHGKLLASAAANDRRVKLWNTDKESTLLHRESRQLCDQLLEGNHEPTNFPCYPVEKIDAVIDRNHGLNEARLQRDVMPWVVPSAENLSFSGVAGLDGIGEEINAEWVRCQPMGLSRPKPDFAAGLRRSAFTTEELHKLENYGTPLKPFCFTPDLCFPFLTCEAKTGRIGLDQADTQNVHSASIATKTILSLYVATFGRQHVKTQSLLGRVLAFTVSHNNRIVNLYGHYAVARGNGSNFDGDEMADLQYFRHDIAMFSLSMYEGRERFRAFNFVRNVYEIFAPQHLQRIREAVSSMQVTGRRTGLSFAASDVALDREDSQQDSEAAGSQGDGFMIPMEPASVSQKRHMAKLSSQLDRQQQQLEQSRDKEERLERQMER</sequence>
<evidence type="ECO:0000256" key="1">
    <source>
        <dbReference type="PROSITE-ProRule" id="PRU00221"/>
    </source>
</evidence>
<dbReference type="InterPro" id="IPR001680">
    <property type="entry name" value="WD40_rpt"/>
</dbReference>
<proteinExistence type="predicted"/>
<dbReference type="PROSITE" id="PS50082">
    <property type="entry name" value="WD_REPEATS_2"/>
    <property type="match status" value="2"/>
</dbReference>
<feature type="compositionally biased region" description="Low complexity" evidence="2">
    <location>
        <begin position="439"/>
        <end position="452"/>
    </location>
</feature>
<gene>
    <name evidence="4" type="ORF">B0A48_18636</name>
</gene>
<protein>
    <recommendedName>
        <fullName evidence="3">DUF7924 domain-containing protein</fullName>
    </recommendedName>
</protein>
<dbReference type="PANTHER" id="PTHR42470:SF2">
    <property type="match status" value="1"/>
</dbReference>
<evidence type="ECO:0000259" key="3">
    <source>
        <dbReference type="Pfam" id="PF25545"/>
    </source>
</evidence>
<dbReference type="AlphaFoldDB" id="A0A1V8S841"/>
<dbReference type="OrthoDB" id="5400850at2759"/>
<dbReference type="SUPFAM" id="SSF50978">
    <property type="entry name" value="WD40 repeat-like"/>
    <property type="match status" value="1"/>
</dbReference>
<keyword evidence="1" id="KW-0853">WD repeat</keyword>
<evidence type="ECO:0000313" key="4">
    <source>
        <dbReference type="EMBL" id="OQN95388.1"/>
    </source>
</evidence>
<dbReference type="Pfam" id="PF00400">
    <property type="entry name" value="WD40"/>
    <property type="match status" value="2"/>
</dbReference>
<feature type="repeat" description="WD" evidence="1">
    <location>
        <begin position="35"/>
        <end position="67"/>
    </location>
</feature>
<dbReference type="SMART" id="SM00320">
    <property type="entry name" value="WD40"/>
    <property type="match status" value="2"/>
</dbReference>
<accession>A0A1V8S841</accession>
<feature type="region of interest" description="Disordered" evidence="2">
    <location>
        <begin position="401"/>
        <end position="467"/>
    </location>
</feature>
<evidence type="ECO:0000256" key="2">
    <source>
        <dbReference type="SAM" id="MobiDB-lite"/>
    </source>
</evidence>
<feature type="domain" description="DUF7924" evidence="3">
    <location>
        <begin position="148"/>
        <end position="382"/>
    </location>
</feature>
<dbReference type="STRING" id="1507870.A0A1V8S841"/>
<dbReference type="InterPro" id="IPR057684">
    <property type="entry name" value="DUF7924"/>
</dbReference>